<accession>A0A9Q9SHB7</accession>
<comment type="caution">
    <text evidence="5">The sequence shown here is derived from an EMBL/GenBank/DDBJ whole genome shotgun (WGS) entry which is preliminary data.</text>
</comment>
<evidence type="ECO:0000256" key="2">
    <source>
        <dbReference type="ARBA" id="ARBA00023125"/>
    </source>
</evidence>
<dbReference type="Gene3D" id="1.10.10.60">
    <property type="entry name" value="Homeodomain-like"/>
    <property type="match status" value="1"/>
</dbReference>
<evidence type="ECO:0000259" key="4">
    <source>
        <dbReference type="PROSITE" id="PS01124"/>
    </source>
</evidence>
<gene>
    <name evidence="5" type="ORF">BAR24066_02311</name>
</gene>
<evidence type="ECO:0000313" key="6">
    <source>
        <dbReference type="Proteomes" id="UP000494172"/>
    </source>
</evidence>
<dbReference type="PANTHER" id="PTHR46796">
    <property type="entry name" value="HTH-TYPE TRANSCRIPTIONAL ACTIVATOR RHAS-RELATED"/>
    <property type="match status" value="1"/>
</dbReference>
<dbReference type="GO" id="GO:0003700">
    <property type="term" value="F:DNA-binding transcription factor activity"/>
    <property type="evidence" value="ECO:0007669"/>
    <property type="project" value="InterPro"/>
</dbReference>
<evidence type="ECO:0000256" key="3">
    <source>
        <dbReference type="ARBA" id="ARBA00023163"/>
    </source>
</evidence>
<dbReference type="GO" id="GO:0043565">
    <property type="term" value="F:sequence-specific DNA binding"/>
    <property type="evidence" value="ECO:0007669"/>
    <property type="project" value="InterPro"/>
</dbReference>
<dbReference type="PANTHER" id="PTHR46796:SF12">
    <property type="entry name" value="HTH-TYPE DNA-BINDING TRANSCRIPTIONAL ACTIVATOR EUTR"/>
    <property type="match status" value="1"/>
</dbReference>
<sequence>MFSSLYFPLVSVLACHDAQPDHLDMLLDGRIAETMSYTSRCAEQCDHDESGASGCMQIQADLQTMLGIDEDAEDSYREAQKMIRSSRRDLRIASCRNAGWQAFFRHRLGTAMSCFMSIVDDPRLEPRQSMEGRFGALCVLLELGQLHEAEGLLVELEVMLDEQTASGQAALPQLPVWRELIDTLRYDLGVQNALRTAAQLSDHVFWQSGLAARPAAGKRTHVPDAGPFSALAARVRSPLLRSRIDYLDHLQRLAAGQREASPAAVAHLNWAMANGLYAYQYAVRIEIAFASLAGGAPQLAETMLAPLAADRRAAQGRWKLESLYCLAKTRAAQGRDADAAQLYSRYALVAMQCLRDASAVLAPFAHRAKRVAEQLDDVGARLPAKYRRAYRYLMENLERSDLSVREVAAEIGVTERALQSAFKNSLGSTPTEIIRQKRMERIRAELESDTVLGTPSVLFAAARWGVQSRSTLVNGYRRQFDEAPSDTLKR</sequence>
<proteinExistence type="predicted"/>
<evidence type="ECO:0000256" key="1">
    <source>
        <dbReference type="ARBA" id="ARBA00023015"/>
    </source>
</evidence>
<dbReference type="AlphaFoldDB" id="A0A9Q9SHB7"/>
<keyword evidence="2" id="KW-0238">DNA-binding</keyword>
<dbReference type="InterPro" id="IPR050204">
    <property type="entry name" value="AraC_XylS_family_regulators"/>
</dbReference>
<reference evidence="5 6" key="1">
    <citation type="submission" date="2019-09" db="EMBL/GenBank/DDBJ databases">
        <authorList>
            <person name="Depoorter E."/>
        </authorList>
    </citation>
    <scope>NUCLEOTIDE SEQUENCE [LARGE SCALE GENOMIC DNA]</scope>
    <source>
        <strain evidence="5">LMG 24066</strain>
    </source>
</reference>
<keyword evidence="1" id="KW-0805">Transcription regulation</keyword>
<protein>
    <submittedName>
        <fullName evidence="5">AraC family transcription regulator of pathogenicity genes</fullName>
    </submittedName>
</protein>
<feature type="domain" description="HTH araC/xylS-type" evidence="4">
    <location>
        <begin position="387"/>
        <end position="490"/>
    </location>
</feature>
<dbReference type="Proteomes" id="UP000494172">
    <property type="component" value="Unassembled WGS sequence"/>
</dbReference>
<keyword evidence="3" id="KW-0804">Transcription</keyword>
<dbReference type="Pfam" id="PF12833">
    <property type="entry name" value="HTH_18"/>
    <property type="match status" value="1"/>
</dbReference>
<dbReference type="SMART" id="SM00342">
    <property type="entry name" value="HTH_ARAC"/>
    <property type="match status" value="1"/>
</dbReference>
<dbReference type="PROSITE" id="PS01124">
    <property type="entry name" value="HTH_ARAC_FAMILY_2"/>
    <property type="match status" value="1"/>
</dbReference>
<evidence type="ECO:0000313" key="5">
    <source>
        <dbReference type="EMBL" id="VWB50764.1"/>
    </source>
</evidence>
<name>A0A9Q9SHB7_9BURK</name>
<dbReference type="InterPro" id="IPR018060">
    <property type="entry name" value="HTH_AraC"/>
</dbReference>
<dbReference type="RefSeq" id="WP_174992400.1">
    <property type="nucleotide sequence ID" value="NZ_CABVPX010000007.1"/>
</dbReference>
<dbReference type="EMBL" id="CABVPX010000007">
    <property type="protein sequence ID" value="VWB50764.1"/>
    <property type="molecule type" value="Genomic_DNA"/>
</dbReference>
<organism evidence="5 6">
    <name type="scientific">Burkholderia arboris</name>
    <dbReference type="NCBI Taxonomy" id="488730"/>
    <lineage>
        <taxon>Bacteria</taxon>
        <taxon>Pseudomonadati</taxon>
        <taxon>Pseudomonadota</taxon>
        <taxon>Betaproteobacteria</taxon>
        <taxon>Burkholderiales</taxon>
        <taxon>Burkholderiaceae</taxon>
        <taxon>Burkholderia</taxon>
        <taxon>Burkholderia cepacia complex</taxon>
    </lineage>
</organism>